<comment type="caution">
    <text evidence="2">The sequence shown here is derived from an EMBL/GenBank/DDBJ whole genome shotgun (WGS) entry which is preliminary data.</text>
</comment>
<evidence type="ECO:0000313" key="2">
    <source>
        <dbReference type="EMBL" id="CAG7726614.1"/>
    </source>
</evidence>
<evidence type="ECO:0000256" key="1">
    <source>
        <dbReference type="SAM" id="MobiDB-lite"/>
    </source>
</evidence>
<dbReference type="EMBL" id="CAJVCH010137869">
    <property type="protein sequence ID" value="CAG7726614.1"/>
    <property type="molecule type" value="Genomic_DNA"/>
</dbReference>
<keyword evidence="3" id="KW-1185">Reference proteome</keyword>
<feature type="non-terminal residue" evidence="2">
    <location>
        <position position="1"/>
    </location>
</feature>
<dbReference type="Proteomes" id="UP000708208">
    <property type="component" value="Unassembled WGS sequence"/>
</dbReference>
<proteinExistence type="predicted"/>
<dbReference type="AlphaFoldDB" id="A0A8J2JWH6"/>
<gene>
    <name evidence="2" type="ORF">AFUS01_LOCUS15521</name>
</gene>
<evidence type="ECO:0000313" key="3">
    <source>
        <dbReference type="Proteomes" id="UP000708208"/>
    </source>
</evidence>
<organism evidence="2 3">
    <name type="scientific">Allacma fusca</name>
    <dbReference type="NCBI Taxonomy" id="39272"/>
    <lineage>
        <taxon>Eukaryota</taxon>
        <taxon>Metazoa</taxon>
        <taxon>Ecdysozoa</taxon>
        <taxon>Arthropoda</taxon>
        <taxon>Hexapoda</taxon>
        <taxon>Collembola</taxon>
        <taxon>Symphypleona</taxon>
        <taxon>Sminthuridae</taxon>
        <taxon>Allacma</taxon>
    </lineage>
</organism>
<feature type="region of interest" description="Disordered" evidence="1">
    <location>
        <begin position="1"/>
        <end position="26"/>
    </location>
</feature>
<accession>A0A8J2JWH6</accession>
<protein>
    <submittedName>
        <fullName evidence="2">Uncharacterized protein</fullName>
    </submittedName>
</protein>
<name>A0A8J2JWH6_9HEXA</name>
<reference evidence="2" key="1">
    <citation type="submission" date="2021-06" db="EMBL/GenBank/DDBJ databases">
        <authorList>
            <person name="Hodson N. C."/>
            <person name="Mongue J. A."/>
            <person name="Jaron S. K."/>
        </authorList>
    </citation>
    <scope>NUCLEOTIDE SEQUENCE</scope>
</reference>
<sequence length="26" mass="3246">RVEEELSQRKDRAEEEEKKDKKENEL</sequence>